<dbReference type="OrthoDB" id="2853714at2"/>
<organism evidence="1 2">
    <name type="scientific">Pseudooceanicola atlanticus</name>
    <dbReference type="NCBI Taxonomy" id="1461694"/>
    <lineage>
        <taxon>Bacteria</taxon>
        <taxon>Pseudomonadati</taxon>
        <taxon>Pseudomonadota</taxon>
        <taxon>Alphaproteobacteria</taxon>
        <taxon>Rhodobacterales</taxon>
        <taxon>Paracoccaceae</taxon>
        <taxon>Pseudooceanicola</taxon>
    </lineage>
</organism>
<protein>
    <recommendedName>
        <fullName evidence="3">SCP2 domain-containing protein</fullName>
    </recommendedName>
</protein>
<comment type="caution">
    <text evidence="1">The sequence shown here is derived from an EMBL/GenBank/DDBJ whole genome shotgun (WGS) entry which is preliminary data.</text>
</comment>
<dbReference type="AlphaFoldDB" id="A0A0A0EBS3"/>
<dbReference type="RefSeq" id="WP_043751448.1">
    <property type="nucleotide sequence ID" value="NZ_AQQX01000007.1"/>
</dbReference>
<name>A0A0A0EBS3_9RHOB</name>
<keyword evidence="2" id="KW-1185">Reference proteome</keyword>
<proteinExistence type="predicted"/>
<evidence type="ECO:0000313" key="2">
    <source>
        <dbReference type="Proteomes" id="UP000030004"/>
    </source>
</evidence>
<evidence type="ECO:0008006" key="3">
    <source>
        <dbReference type="Google" id="ProtNLM"/>
    </source>
</evidence>
<evidence type="ECO:0000313" key="1">
    <source>
        <dbReference type="EMBL" id="KGM47869.1"/>
    </source>
</evidence>
<dbReference type="Proteomes" id="UP000030004">
    <property type="component" value="Unassembled WGS sequence"/>
</dbReference>
<accession>A0A0A0EBS3</accession>
<reference evidence="1 2" key="1">
    <citation type="journal article" date="2015" name="Antonie Van Leeuwenhoek">
        <title>Pseudooceanicola atlanticus gen. nov. sp. nov., isolated from surface seawater of the Atlantic Ocean and reclassification of Oceanicola batsensis, Oceanicola marinus, Oceanicola nitratireducens, Oceanicola nanhaiensis, Oceanicola antarcticus and Oceanicola flagellatus, as Pseudooceanicola batsensis comb. nov., Pseudooceanicola marinus comb. nov., Pseudooceanicola nitratireducens comb. nov., Pseudooceanicola nanhaiensis comb. nov., Pseudooceanicola antarcticus comb. nov., and Pseudooceanicola flagellatus comb. nov.</title>
        <authorList>
            <person name="Lai Q."/>
            <person name="Li G."/>
            <person name="Liu X."/>
            <person name="Du Y."/>
            <person name="Sun F."/>
            <person name="Shao Z."/>
        </authorList>
    </citation>
    <scope>NUCLEOTIDE SEQUENCE [LARGE SCALE GENOMIC DNA]</scope>
    <source>
        <strain evidence="1 2">22II-s11g</strain>
    </source>
</reference>
<dbReference type="STRING" id="1461694.ATO9_16325"/>
<sequence>MFDRLTETCGKGSAIAALAPDLHWDLMLQTGDNEYAIRIENGAVIAANAGPHVMPSWQTRLAAPTEEWAAFLEPVPGPGHHDIIALLRRGAMRFEGDLHPLMANLYYTKRMLASLRPEVAT</sequence>
<gene>
    <name evidence="1" type="ORF">ATO9_16325</name>
</gene>
<dbReference type="EMBL" id="AQQX01000007">
    <property type="protein sequence ID" value="KGM47869.1"/>
    <property type="molecule type" value="Genomic_DNA"/>
</dbReference>
<dbReference type="eggNOG" id="COG3255">
    <property type="taxonomic scope" value="Bacteria"/>
</dbReference>